<organism evidence="1 2">
    <name type="scientific">Dendrobium chrysotoxum</name>
    <name type="common">Orchid</name>
    <dbReference type="NCBI Taxonomy" id="161865"/>
    <lineage>
        <taxon>Eukaryota</taxon>
        <taxon>Viridiplantae</taxon>
        <taxon>Streptophyta</taxon>
        <taxon>Embryophyta</taxon>
        <taxon>Tracheophyta</taxon>
        <taxon>Spermatophyta</taxon>
        <taxon>Magnoliopsida</taxon>
        <taxon>Liliopsida</taxon>
        <taxon>Asparagales</taxon>
        <taxon>Orchidaceae</taxon>
        <taxon>Epidendroideae</taxon>
        <taxon>Malaxideae</taxon>
        <taxon>Dendrobiinae</taxon>
        <taxon>Dendrobium</taxon>
    </lineage>
</organism>
<sequence length="191" mass="21639">MEKRFEEKMAMISIMQGKVHHVLDTRVKSSPDESIQLYSNNKGIRIEEPEKLKQLAMRIKKIKKNKKKTSDEDRVQVGCKDNLDLSTMEMLKGKRPCYTVGGSQRPVVFKQQEKKSTQGCVAKKEKEQAAVKAIVHPFSFRGTQVDWRGGIKMDLGVIVRAVCGESYTYDNEGGFASICVVWPTRPICSII</sequence>
<dbReference type="EMBL" id="JAGFBR010000007">
    <property type="protein sequence ID" value="KAH0464455.1"/>
    <property type="molecule type" value="Genomic_DNA"/>
</dbReference>
<proteinExistence type="predicted"/>
<evidence type="ECO:0000313" key="1">
    <source>
        <dbReference type="EMBL" id="KAH0464455.1"/>
    </source>
</evidence>
<evidence type="ECO:0000313" key="2">
    <source>
        <dbReference type="Proteomes" id="UP000775213"/>
    </source>
</evidence>
<keyword evidence="2" id="KW-1185">Reference proteome</keyword>
<dbReference type="Proteomes" id="UP000775213">
    <property type="component" value="Unassembled WGS sequence"/>
</dbReference>
<comment type="caution">
    <text evidence="1">The sequence shown here is derived from an EMBL/GenBank/DDBJ whole genome shotgun (WGS) entry which is preliminary data.</text>
</comment>
<dbReference type="AlphaFoldDB" id="A0AAV7H8R7"/>
<protein>
    <submittedName>
        <fullName evidence="1">Uncharacterized protein</fullName>
    </submittedName>
</protein>
<name>A0AAV7H8R7_DENCH</name>
<accession>A0AAV7H8R7</accession>
<reference evidence="1 2" key="1">
    <citation type="journal article" date="2021" name="Hortic Res">
        <title>Chromosome-scale assembly of the Dendrobium chrysotoxum genome enhances the understanding of orchid evolution.</title>
        <authorList>
            <person name="Zhang Y."/>
            <person name="Zhang G.Q."/>
            <person name="Zhang D."/>
            <person name="Liu X.D."/>
            <person name="Xu X.Y."/>
            <person name="Sun W.H."/>
            <person name="Yu X."/>
            <person name="Zhu X."/>
            <person name="Wang Z.W."/>
            <person name="Zhao X."/>
            <person name="Zhong W.Y."/>
            <person name="Chen H."/>
            <person name="Yin W.L."/>
            <person name="Huang T."/>
            <person name="Niu S.C."/>
            <person name="Liu Z.J."/>
        </authorList>
    </citation>
    <scope>NUCLEOTIDE SEQUENCE [LARGE SCALE GENOMIC DNA]</scope>
    <source>
        <strain evidence="1">Lindl</strain>
    </source>
</reference>
<gene>
    <name evidence="1" type="ORF">IEQ34_007241</name>
</gene>